<organism evidence="17 18">
    <name type="scientific">Candidatus Scybalomonas excrementavium</name>
    <dbReference type="NCBI Taxonomy" id="2840943"/>
    <lineage>
        <taxon>Bacteria</taxon>
        <taxon>Bacillati</taxon>
        <taxon>Bacillota</taxon>
        <taxon>Clostridia</taxon>
        <taxon>Lachnospirales</taxon>
        <taxon>Lachnospiraceae</taxon>
        <taxon>Lachnospiraceae incertae sedis</taxon>
        <taxon>Candidatus Scybalomonas</taxon>
    </lineage>
</organism>
<dbReference type="SMART" id="SM00304">
    <property type="entry name" value="HAMP"/>
    <property type="match status" value="1"/>
</dbReference>
<dbReference type="Pfam" id="PF00512">
    <property type="entry name" value="HisKA"/>
    <property type="match status" value="1"/>
</dbReference>
<dbReference type="InterPro" id="IPR036890">
    <property type="entry name" value="HATPase_C_sf"/>
</dbReference>
<dbReference type="FunFam" id="1.10.287.130:FF:000008">
    <property type="entry name" value="Two-component sensor histidine kinase"/>
    <property type="match status" value="1"/>
</dbReference>
<keyword evidence="7 14" id="KW-0812">Transmembrane</keyword>
<protein>
    <recommendedName>
        <fullName evidence="3">histidine kinase</fullName>
        <ecNumber evidence="3">2.7.13.3</ecNumber>
    </recommendedName>
</protein>
<evidence type="ECO:0000256" key="13">
    <source>
        <dbReference type="ARBA" id="ARBA00023136"/>
    </source>
</evidence>
<keyword evidence="8" id="KW-0547">Nucleotide-binding</keyword>
<dbReference type="CDD" id="cd00082">
    <property type="entry name" value="HisKA"/>
    <property type="match status" value="1"/>
</dbReference>
<dbReference type="InterPro" id="IPR003661">
    <property type="entry name" value="HisK_dim/P_dom"/>
</dbReference>
<evidence type="ECO:0000256" key="7">
    <source>
        <dbReference type="ARBA" id="ARBA00022692"/>
    </source>
</evidence>
<evidence type="ECO:0000256" key="5">
    <source>
        <dbReference type="ARBA" id="ARBA00022553"/>
    </source>
</evidence>
<keyword evidence="6" id="KW-0808">Transferase</keyword>
<dbReference type="Gene3D" id="6.10.340.10">
    <property type="match status" value="1"/>
</dbReference>
<dbReference type="SMART" id="SM00388">
    <property type="entry name" value="HisKA"/>
    <property type="match status" value="1"/>
</dbReference>
<keyword evidence="10" id="KW-0067">ATP-binding</keyword>
<name>A0A9D9N6S8_9FIRM</name>
<keyword evidence="9 17" id="KW-0418">Kinase</keyword>
<evidence type="ECO:0000256" key="4">
    <source>
        <dbReference type="ARBA" id="ARBA00022475"/>
    </source>
</evidence>
<reference evidence="17" key="1">
    <citation type="submission" date="2020-10" db="EMBL/GenBank/DDBJ databases">
        <authorList>
            <person name="Gilroy R."/>
        </authorList>
    </citation>
    <scope>NUCLEOTIDE SEQUENCE</scope>
    <source>
        <strain evidence="17">E3-2379</strain>
    </source>
</reference>
<dbReference type="SUPFAM" id="SSF55874">
    <property type="entry name" value="ATPase domain of HSP90 chaperone/DNA topoisomerase II/histidine kinase"/>
    <property type="match status" value="1"/>
</dbReference>
<dbReference type="InterPro" id="IPR003660">
    <property type="entry name" value="HAMP_dom"/>
</dbReference>
<evidence type="ECO:0000256" key="2">
    <source>
        <dbReference type="ARBA" id="ARBA00004651"/>
    </source>
</evidence>
<dbReference type="SUPFAM" id="SSF158472">
    <property type="entry name" value="HAMP domain-like"/>
    <property type="match status" value="1"/>
</dbReference>
<dbReference type="InterPro" id="IPR036097">
    <property type="entry name" value="HisK_dim/P_sf"/>
</dbReference>
<evidence type="ECO:0000256" key="6">
    <source>
        <dbReference type="ARBA" id="ARBA00022679"/>
    </source>
</evidence>
<dbReference type="PROSITE" id="PS50109">
    <property type="entry name" value="HIS_KIN"/>
    <property type="match status" value="1"/>
</dbReference>
<evidence type="ECO:0000313" key="17">
    <source>
        <dbReference type="EMBL" id="MBO8462646.1"/>
    </source>
</evidence>
<dbReference type="Gene3D" id="3.30.565.10">
    <property type="entry name" value="Histidine kinase-like ATPase, C-terminal domain"/>
    <property type="match status" value="1"/>
</dbReference>
<reference evidence="17" key="2">
    <citation type="journal article" date="2021" name="PeerJ">
        <title>Extensive microbial diversity within the chicken gut microbiome revealed by metagenomics and culture.</title>
        <authorList>
            <person name="Gilroy R."/>
            <person name="Ravi A."/>
            <person name="Getino M."/>
            <person name="Pursley I."/>
            <person name="Horton D.L."/>
            <person name="Alikhan N.F."/>
            <person name="Baker D."/>
            <person name="Gharbi K."/>
            <person name="Hall N."/>
            <person name="Watson M."/>
            <person name="Adriaenssens E.M."/>
            <person name="Foster-Nyarko E."/>
            <person name="Jarju S."/>
            <person name="Secka A."/>
            <person name="Antonio M."/>
            <person name="Oren A."/>
            <person name="Chaudhuri R.R."/>
            <person name="La Ragione R."/>
            <person name="Hildebrand F."/>
            <person name="Pallen M.J."/>
        </authorList>
    </citation>
    <scope>NUCLEOTIDE SEQUENCE</scope>
    <source>
        <strain evidence="17">E3-2379</strain>
    </source>
</reference>
<evidence type="ECO:0000256" key="3">
    <source>
        <dbReference type="ARBA" id="ARBA00012438"/>
    </source>
</evidence>
<dbReference type="FunFam" id="3.30.565.10:FF:000013">
    <property type="entry name" value="Two-component sensor histidine kinase"/>
    <property type="match status" value="1"/>
</dbReference>
<proteinExistence type="predicted"/>
<dbReference type="Gene3D" id="1.10.287.130">
    <property type="match status" value="1"/>
</dbReference>
<feature type="transmembrane region" description="Helical" evidence="14">
    <location>
        <begin position="93"/>
        <end position="114"/>
    </location>
</feature>
<dbReference type="Pfam" id="PF02518">
    <property type="entry name" value="HATPase_c"/>
    <property type="match status" value="1"/>
</dbReference>
<dbReference type="InterPro" id="IPR004358">
    <property type="entry name" value="Sig_transdc_His_kin-like_C"/>
</dbReference>
<evidence type="ECO:0000256" key="9">
    <source>
        <dbReference type="ARBA" id="ARBA00022777"/>
    </source>
</evidence>
<dbReference type="AlphaFoldDB" id="A0A9D9N6S8"/>
<comment type="catalytic activity">
    <reaction evidence="1">
        <text>ATP + protein L-histidine = ADP + protein N-phospho-L-histidine.</text>
        <dbReference type="EC" id="2.7.13.3"/>
    </reaction>
</comment>
<evidence type="ECO:0000256" key="14">
    <source>
        <dbReference type="SAM" id="Phobius"/>
    </source>
</evidence>
<dbReference type="InterPro" id="IPR050398">
    <property type="entry name" value="HssS/ArlS-like"/>
</dbReference>
<evidence type="ECO:0000256" key="8">
    <source>
        <dbReference type="ARBA" id="ARBA00022741"/>
    </source>
</evidence>
<evidence type="ECO:0000259" key="16">
    <source>
        <dbReference type="PROSITE" id="PS50885"/>
    </source>
</evidence>
<feature type="domain" description="Histidine kinase" evidence="15">
    <location>
        <begin position="184"/>
        <end position="400"/>
    </location>
</feature>
<keyword evidence="12" id="KW-0902">Two-component regulatory system</keyword>
<dbReference type="PANTHER" id="PTHR45528:SF1">
    <property type="entry name" value="SENSOR HISTIDINE KINASE CPXA"/>
    <property type="match status" value="1"/>
</dbReference>
<evidence type="ECO:0000313" key="18">
    <source>
        <dbReference type="Proteomes" id="UP000823618"/>
    </source>
</evidence>
<dbReference type="SMART" id="SM00387">
    <property type="entry name" value="HATPase_c"/>
    <property type="match status" value="1"/>
</dbReference>
<dbReference type="PANTHER" id="PTHR45528">
    <property type="entry name" value="SENSOR HISTIDINE KINASE CPXA"/>
    <property type="match status" value="1"/>
</dbReference>
<accession>A0A9D9N6S8</accession>
<dbReference type="InterPro" id="IPR003594">
    <property type="entry name" value="HATPase_dom"/>
</dbReference>
<dbReference type="EC" id="2.7.13.3" evidence="3"/>
<evidence type="ECO:0000256" key="10">
    <source>
        <dbReference type="ARBA" id="ARBA00022840"/>
    </source>
</evidence>
<evidence type="ECO:0000256" key="11">
    <source>
        <dbReference type="ARBA" id="ARBA00022989"/>
    </source>
</evidence>
<dbReference type="SUPFAM" id="SSF47384">
    <property type="entry name" value="Homodimeric domain of signal transducing histidine kinase"/>
    <property type="match status" value="1"/>
</dbReference>
<feature type="transmembrane region" description="Helical" evidence="14">
    <location>
        <begin position="21"/>
        <end position="44"/>
    </location>
</feature>
<dbReference type="GO" id="GO:0005524">
    <property type="term" value="F:ATP binding"/>
    <property type="evidence" value="ECO:0007669"/>
    <property type="project" value="UniProtKB-KW"/>
</dbReference>
<evidence type="ECO:0000256" key="1">
    <source>
        <dbReference type="ARBA" id="ARBA00000085"/>
    </source>
</evidence>
<dbReference type="GO" id="GO:0000155">
    <property type="term" value="F:phosphorelay sensor kinase activity"/>
    <property type="evidence" value="ECO:0007669"/>
    <property type="project" value="InterPro"/>
</dbReference>
<gene>
    <name evidence="17" type="ORF">IAC13_01795</name>
</gene>
<dbReference type="EMBL" id="JADIML010000055">
    <property type="protein sequence ID" value="MBO8462646.1"/>
    <property type="molecule type" value="Genomic_DNA"/>
</dbReference>
<dbReference type="Proteomes" id="UP000823618">
    <property type="component" value="Unassembled WGS sequence"/>
</dbReference>
<keyword evidence="4" id="KW-1003">Cell membrane</keyword>
<dbReference type="PROSITE" id="PS50885">
    <property type="entry name" value="HAMP"/>
    <property type="match status" value="1"/>
</dbReference>
<keyword evidence="5" id="KW-0597">Phosphoprotein</keyword>
<evidence type="ECO:0000259" key="15">
    <source>
        <dbReference type="PROSITE" id="PS50109"/>
    </source>
</evidence>
<dbReference type="InterPro" id="IPR005467">
    <property type="entry name" value="His_kinase_dom"/>
</dbReference>
<sequence length="400" mass="46501">MKNKSCKKVNLIRSFRLKIAMYTFISLWCTFLTDIVIICLMFLYHTQTHNHISQIARFEQKQIEFVPYSMENNQNFRTFFRFFDENIGLTGNMLIDMILLIGFSAILFTAYFVLISHNMVHYLREIQAGIERIKEGDFDTNIRVVNEDELSKMANSINEMRYTIKELMEKERVVEKTKNDLITNVAHDLRTPLTSIIGYLELLQNEESFEMETRKKYLNIVYEKAKRLQNLVVDLFDYTRYAKDGVTIRKRNLEWNRFVEQVLEEFYPNFQSANLEYEAILWNQEIYLMADGELLARAFGNLIANAIQYGVDGKLVIVKTARIGNEAMLSITNFGQVIPKQELSKIFEKFYRVETSRSMATGGTGLGLAITKNIISLHQGTISVSSNENGTTFKMSLPIK</sequence>
<dbReference type="CDD" id="cd06225">
    <property type="entry name" value="HAMP"/>
    <property type="match status" value="1"/>
</dbReference>
<evidence type="ECO:0000256" key="12">
    <source>
        <dbReference type="ARBA" id="ARBA00023012"/>
    </source>
</evidence>
<comment type="caution">
    <text evidence="17">The sequence shown here is derived from an EMBL/GenBank/DDBJ whole genome shotgun (WGS) entry which is preliminary data.</text>
</comment>
<keyword evidence="11 14" id="KW-1133">Transmembrane helix</keyword>
<comment type="subcellular location">
    <subcellularLocation>
        <location evidence="2">Cell membrane</location>
        <topology evidence="2">Multi-pass membrane protein</topology>
    </subcellularLocation>
</comment>
<dbReference type="CDD" id="cd00075">
    <property type="entry name" value="HATPase"/>
    <property type="match status" value="1"/>
</dbReference>
<dbReference type="Pfam" id="PF00672">
    <property type="entry name" value="HAMP"/>
    <property type="match status" value="1"/>
</dbReference>
<dbReference type="PRINTS" id="PR00344">
    <property type="entry name" value="BCTRLSENSOR"/>
</dbReference>
<feature type="domain" description="HAMP" evidence="16">
    <location>
        <begin position="117"/>
        <end position="169"/>
    </location>
</feature>
<dbReference type="GO" id="GO:0005886">
    <property type="term" value="C:plasma membrane"/>
    <property type="evidence" value="ECO:0007669"/>
    <property type="project" value="UniProtKB-SubCell"/>
</dbReference>
<keyword evidence="13 14" id="KW-0472">Membrane</keyword>